<accession>A0ABU1H4C3</accession>
<name>A0ABU1H4C3_9GAMM</name>
<dbReference type="RefSeq" id="WP_309655406.1">
    <property type="nucleotide sequence ID" value="NZ_JARWAN010000006.1"/>
</dbReference>
<proteinExistence type="predicted"/>
<dbReference type="Proteomes" id="UP001254564">
    <property type="component" value="Unassembled WGS sequence"/>
</dbReference>
<keyword evidence="2" id="KW-1185">Reference proteome</keyword>
<gene>
    <name evidence="1" type="ORF">QC823_05780</name>
</gene>
<dbReference type="EMBL" id="JARWAN010000006">
    <property type="protein sequence ID" value="MDR5898497.1"/>
    <property type="molecule type" value="Genomic_DNA"/>
</dbReference>
<comment type="caution">
    <text evidence="1">The sequence shown here is derived from an EMBL/GenBank/DDBJ whole genome shotgun (WGS) entry which is preliminary data.</text>
</comment>
<organism evidence="1 2">
    <name type="scientific">Vreelandella vilamensis</name>
    <dbReference type="NCBI Taxonomy" id="531309"/>
    <lineage>
        <taxon>Bacteria</taxon>
        <taxon>Pseudomonadati</taxon>
        <taxon>Pseudomonadota</taxon>
        <taxon>Gammaproteobacteria</taxon>
        <taxon>Oceanospirillales</taxon>
        <taxon>Halomonadaceae</taxon>
        <taxon>Vreelandella</taxon>
    </lineage>
</organism>
<sequence length="115" mass="13048">MITRPDLNQLSLPLVLIYQSQHILALESRWVLGCHAFNGGQRMTLQNAAGIRYLHFCGDVEFIELPAPQLHPLPALMFARKTWSAVKALVEYRGQFFVLLDALLLEEDLNGNFVI</sequence>
<evidence type="ECO:0000313" key="2">
    <source>
        <dbReference type="Proteomes" id="UP001254564"/>
    </source>
</evidence>
<evidence type="ECO:0000313" key="1">
    <source>
        <dbReference type="EMBL" id="MDR5898497.1"/>
    </source>
</evidence>
<protein>
    <submittedName>
        <fullName evidence="1">Uncharacterized protein</fullName>
    </submittedName>
</protein>
<reference evidence="1 2" key="1">
    <citation type="submission" date="2023-04" db="EMBL/GenBank/DDBJ databases">
        <title>A long-awaited taxogenomic arrangement of the family Halomonadaceae.</title>
        <authorList>
            <person name="De La Haba R."/>
            <person name="Chuvochina M."/>
            <person name="Wittouck S."/>
            <person name="Arahal D.R."/>
            <person name="Sanchez-Porro C."/>
            <person name="Hugenholtz P."/>
            <person name="Ventosa A."/>
        </authorList>
    </citation>
    <scope>NUCLEOTIDE SEQUENCE [LARGE SCALE GENOMIC DNA]</scope>
    <source>
        <strain evidence="1 2">DSM 21020</strain>
    </source>
</reference>